<gene>
    <name evidence="2" type="ORF">CEPID_08125</name>
</gene>
<keyword evidence="3" id="KW-1185">Reference proteome</keyword>
<evidence type="ECO:0000313" key="3">
    <source>
        <dbReference type="Proteomes" id="UP000035368"/>
    </source>
</evidence>
<dbReference type="RefSeq" id="WP_052843445.1">
    <property type="nucleotide sequence ID" value="NZ_CP011541.1"/>
</dbReference>
<dbReference type="AlphaFoldDB" id="A0A0G3GSB9"/>
<dbReference type="Proteomes" id="UP000035368">
    <property type="component" value="Chromosome"/>
</dbReference>
<dbReference type="STRING" id="1050174.CEPID_08125"/>
<dbReference type="PATRIC" id="fig|1050174.4.peg.1636"/>
<dbReference type="OrthoDB" id="4420706at2"/>
<dbReference type="Pfam" id="PF10722">
    <property type="entry name" value="YbjN"/>
    <property type="match status" value="2"/>
</dbReference>
<feature type="compositionally biased region" description="Polar residues" evidence="1">
    <location>
        <begin position="10"/>
        <end position="19"/>
    </location>
</feature>
<proteinExistence type="predicted"/>
<reference evidence="2 3" key="1">
    <citation type="submission" date="2015-05" db="EMBL/GenBank/DDBJ databases">
        <title>Complete genome sequence of Corynebacterium epidermidicanis DSM 45586, isolated from the skin of a dog suffering from pruritus.</title>
        <authorList>
            <person name="Ruckert C."/>
            <person name="Albersmeier A."/>
            <person name="Winkler A."/>
            <person name="Tauch A."/>
        </authorList>
    </citation>
    <scope>NUCLEOTIDE SEQUENCE [LARGE SCALE GENOMIC DNA]</scope>
    <source>
        <strain evidence="2 3">DSM 45586</strain>
    </source>
</reference>
<dbReference type="EMBL" id="CP011541">
    <property type="protein sequence ID" value="AKK03475.1"/>
    <property type="molecule type" value="Genomic_DNA"/>
</dbReference>
<organism evidence="2 3">
    <name type="scientific">Corynebacterium epidermidicanis</name>
    <dbReference type="NCBI Taxonomy" id="1050174"/>
    <lineage>
        <taxon>Bacteria</taxon>
        <taxon>Bacillati</taxon>
        <taxon>Actinomycetota</taxon>
        <taxon>Actinomycetes</taxon>
        <taxon>Mycobacteriales</taxon>
        <taxon>Corynebacteriaceae</taxon>
        <taxon>Corynebacterium</taxon>
    </lineage>
</organism>
<dbReference type="InterPro" id="IPR019660">
    <property type="entry name" value="Put_sensory_transdc_reg_YbjN"/>
</dbReference>
<protein>
    <submittedName>
        <fullName evidence="2">Putative bacterial sensory transduction regulator</fullName>
    </submittedName>
</protein>
<name>A0A0G3GSB9_9CORY</name>
<feature type="region of interest" description="Disordered" evidence="1">
    <location>
        <begin position="1"/>
        <end position="31"/>
    </location>
</feature>
<accession>A0A0G3GSB9</accession>
<feature type="compositionally biased region" description="Basic and acidic residues" evidence="1">
    <location>
        <begin position="21"/>
        <end position="31"/>
    </location>
</feature>
<sequence>MSTPDDDSPQRNAPDNSNGHDAGDNIARADDPTVVTPTLDMLVDVARIHGMHFSEGADRLLLPWELHRHLLAFTTAPRAYLLSVAQLRCRLSLAEVNSLVDFLSTWNAERINPTGMFHLTDEGDLSVQFRSHLAVGAGISMQQLSEFFLKATDTSHMAIDELRDNFGEAVYEINDIAMAFEDDRALRTELVHRYAIDSDDKLRSLPLHPDFYAHVLDGLALPAETDDVVPQPVTISRVQEIFAEVGIENSDAEGDFLVTAINEIFLAAFIDNGPSLLIRGHWDANLDPEVDRLRAFLATNDWNYAAATTRALWQEDDNGLQLRVEYAVSVETGLTDAQLEENLVIAMHDILKAIDGLSLELSGTSAVRWPE</sequence>
<evidence type="ECO:0000256" key="1">
    <source>
        <dbReference type="SAM" id="MobiDB-lite"/>
    </source>
</evidence>
<evidence type="ECO:0000313" key="2">
    <source>
        <dbReference type="EMBL" id="AKK03475.1"/>
    </source>
</evidence>
<dbReference type="KEGG" id="cei:CEPID_08125"/>